<feature type="domain" description="DNA-directed DNA polymerase family B mitochondria/virus" evidence="17">
    <location>
        <begin position="988"/>
        <end position="1182"/>
    </location>
</feature>
<comment type="similarity">
    <text evidence="13">Belongs to the ligand-gated ion channel (TC 1.A.9) family.</text>
</comment>
<dbReference type="Gene3D" id="1.10.287.690">
    <property type="entry name" value="Helix hairpin bin"/>
    <property type="match status" value="2"/>
</dbReference>
<sequence length="1571" mass="182468">MAHAIRLMLLLLLVSCSVWPNRHQCASTTLLVWAAVIVASEIDPGVHALLWREVARHDNKNISDRAMSATILQNLNGYNEDDVDENSDEEPVHYRLERHLMSRYNNRLIPRRSTAKPIQVLFTIGLYQIIEVNEPQQYILLNSWIVERWRDDLLHWTPSQFGGMREIVLPREAVWIPDTTLYNSLVMDDQQSRRILNVKLNTLQRERSALVEMLYPTLYQFSCMLDLRFFPFDIQHCVMMFGSWSHDNTHIDYFAYDDIADAVMPSLRADGTPLHDATASGGISIEHCIPNEGWNILSTEVSRREVKFHCCENNYTLLEFKLHIQRRPLFYLVNLIIPTSIITLIAIVGFFSSSTVNDVRDEKISLGITTLLSMSILIFMVSDQMPSTSSFIPLIGWFYTSMMALISGGTLAASFVIYVQKMGIIGQRPSRNTMRWARRLGKMVWMEMPLMMKQAYAIKAKQDKIQKIRQHLELQHQKLLRRQQQNGGPNQQFGGGTSPRKPTFWQLRPRIGGTGAGQQQNEAATPIIKQWIPDTPHPDERMRDAIEDMIKKAFKRTEETMGRKVKMFGVSLTGAGLGYPVYLPYRPYPQNNADVVMEEINKLGQSGGESGDDMRTILLSHPVQMNVTCVALPAGEGPRNIHKFDYGFKEHQRIQINNNDKFCLFYALAASRNYLELHVDSFRRFMNNNSRQREAAFEILHKSGVNNMENGYGVEELSAVQKYWDQTFPGKYRIAAFEKCVDPRKSIRVLWKGPIGREAVVPIFLENNHWDGLKNFVCFFNKGKKFCIDCECFYDQAVYHTYECKARCYYCNRVGGMPCTKEREVKIECPKCRRYFYNQQCYNYHQGHQTCNIWKRCVECNKTYLFNPKSKHECGETFCRSCGICHDPKRGCYIKPIGVKEEKDIYRIVVWDSETSQDKTYKGEQKEHVINYISARVTCTECCDDGSRKDCRICGTEREKDWSEAEGREPIKEFLEWILSAFDKKFKTYLFAHNAGRFDGHFVFNYLCRAGKSPMPLINGLKIYEFTVQNSKKHSILIWRDSCLLMPVKLEAMKATFNLDCEEKPFFPYYYNKKENYNTHLPHLPPMEDYSPGSMKKEKFDKFEKWYNENKETPFYLPEELKNYCRNDTEILLKSIVEFRRILVKDITGGFDPLPRSCTNAGVAMSIFKAMFLQEEELSIVPERGYERCDRASVIAIKYLEWRSKRDNVDIKHAGNGREEQVGKYKLDGYIEKGSGRGKCIEVMGCFIHGCLKCYDPTAQLIGGRSAQDLYDETQERLAELRETLDVEEVWTCEIEQELKRDAEMKEFFEDRGNEKGPIDPRMAYAGGRTGPMKLFAKADEKKKISVYDIVSLYPAVNYETAYPTRLPDIIIPTRDEIEVSWTKPDDLKYKGLYKVRVNPPKGLRIPVLQLKCDERLLFPLCWRCASSFKKENTRCEYKCPHDECQRRYVATYTSVELAKALESGYTVDRFYRAWHYGEDNDDLFKGYVRLFLKLKEEASGFPKGVETGEQKRKWAEEYKEKYGIEIELESVKKNAGLRYTSKLMLNSLWGKFSMRNSLCKNKVIEKARTC</sequence>
<feature type="compositionally biased region" description="Low complexity" evidence="14">
    <location>
        <begin position="483"/>
        <end position="492"/>
    </location>
</feature>
<feature type="signal peptide" evidence="13">
    <location>
        <begin position="1"/>
        <end position="20"/>
    </location>
</feature>
<dbReference type="InterPro" id="IPR043502">
    <property type="entry name" value="DNA/RNA_pol_sf"/>
</dbReference>
<dbReference type="GO" id="GO:0004888">
    <property type="term" value="F:transmembrane signaling receptor activity"/>
    <property type="evidence" value="ECO:0007669"/>
    <property type="project" value="InterPro"/>
</dbReference>
<keyword evidence="13" id="KW-0732">Signal</keyword>
<dbReference type="SUPFAM" id="SSF56672">
    <property type="entry name" value="DNA/RNA polymerases"/>
    <property type="match status" value="1"/>
</dbReference>
<accession>A0A914HLK4</accession>
<dbReference type="GO" id="GO:0016020">
    <property type="term" value="C:membrane"/>
    <property type="evidence" value="ECO:0007669"/>
    <property type="project" value="UniProtKB-SubCell"/>
</dbReference>
<dbReference type="GO" id="GO:0000166">
    <property type="term" value="F:nucleotide binding"/>
    <property type="evidence" value="ECO:0007669"/>
    <property type="project" value="InterPro"/>
</dbReference>
<keyword evidence="18" id="KW-1185">Reference proteome</keyword>
<dbReference type="InterPro" id="IPR006029">
    <property type="entry name" value="Neurotrans-gated_channel_TM"/>
</dbReference>
<evidence type="ECO:0000256" key="10">
    <source>
        <dbReference type="ARBA" id="ARBA00023125"/>
    </source>
</evidence>
<evidence type="ECO:0000256" key="5">
    <source>
        <dbReference type="ARBA" id="ARBA00022692"/>
    </source>
</evidence>
<evidence type="ECO:0000259" key="17">
    <source>
        <dbReference type="Pfam" id="PF03175"/>
    </source>
</evidence>
<dbReference type="EC" id="2.7.7.7" evidence="3"/>
<evidence type="ECO:0000256" key="11">
    <source>
        <dbReference type="ARBA" id="ARBA00023136"/>
    </source>
</evidence>
<dbReference type="PRINTS" id="PR00252">
    <property type="entry name" value="NRIONCHANNEL"/>
</dbReference>
<dbReference type="InterPro" id="IPR018000">
    <property type="entry name" value="Neurotransmitter_ion_chnl_CS"/>
</dbReference>
<evidence type="ECO:0000256" key="2">
    <source>
        <dbReference type="ARBA" id="ARBA00005755"/>
    </source>
</evidence>
<comment type="catalytic activity">
    <reaction evidence="12">
        <text>DNA(n) + a 2'-deoxyribonucleoside 5'-triphosphate = DNA(n+1) + diphosphate</text>
        <dbReference type="Rhea" id="RHEA:22508"/>
        <dbReference type="Rhea" id="RHEA-COMP:17339"/>
        <dbReference type="Rhea" id="RHEA-COMP:17340"/>
        <dbReference type="ChEBI" id="CHEBI:33019"/>
        <dbReference type="ChEBI" id="CHEBI:61560"/>
        <dbReference type="ChEBI" id="CHEBI:173112"/>
        <dbReference type="EC" id="2.7.7.7"/>
    </reaction>
</comment>
<dbReference type="PANTHER" id="PTHR33568:SF3">
    <property type="entry name" value="DNA-DIRECTED DNA POLYMERASE"/>
    <property type="match status" value="1"/>
</dbReference>
<dbReference type="GO" id="GO:0003677">
    <property type="term" value="F:DNA binding"/>
    <property type="evidence" value="ECO:0007669"/>
    <property type="project" value="UniProtKB-KW"/>
</dbReference>
<evidence type="ECO:0000256" key="12">
    <source>
        <dbReference type="ARBA" id="ARBA00049244"/>
    </source>
</evidence>
<comment type="subcellular location">
    <subcellularLocation>
        <location evidence="1">Membrane</location>
        <topology evidence="1">Multi-pass membrane protein</topology>
    </subcellularLocation>
</comment>
<dbReference type="InterPro" id="IPR023211">
    <property type="entry name" value="DNA_pol_palm_dom_sf"/>
</dbReference>
<evidence type="ECO:0000256" key="13">
    <source>
        <dbReference type="RuleBase" id="RU000687"/>
    </source>
</evidence>
<keyword evidence="10" id="KW-0238">DNA-binding</keyword>
<proteinExistence type="inferred from homology"/>
<keyword evidence="5 13" id="KW-0812">Transmembrane</keyword>
<dbReference type="SUPFAM" id="SSF53098">
    <property type="entry name" value="Ribonuclease H-like"/>
    <property type="match status" value="1"/>
</dbReference>
<dbReference type="Gene3D" id="2.70.170.10">
    <property type="entry name" value="Neurotransmitter-gated ion-channel ligand-binding domain"/>
    <property type="match status" value="1"/>
</dbReference>
<evidence type="ECO:0000313" key="19">
    <source>
        <dbReference type="WBParaSite" id="Gr19_v10_g1904.t1"/>
    </source>
</evidence>
<dbReference type="FunFam" id="2.70.170.10:FF:000028">
    <property type="entry name" value="AcetylCholine Receptor"/>
    <property type="match status" value="1"/>
</dbReference>
<dbReference type="PANTHER" id="PTHR33568">
    <property type="entry name" value="DNA POLYMERASE"/>
    <property type="match status" value="1"/>
</dbReference>
<name>A0A914HLK4_GLORO</name>
<reference evidence="19" key="1">
    <citation type="submission" date="2022-11" db="UniProtKB">
        <authorList>
            <consortium name="WormBaseParasite"/>
        </authorList>
    </citation>
    <scope>IDENTIFICATION</scope>
</reference>
<dbReference type="PROSITE" id="PS00236">
    <property type="entry name" value="NEUROTR_ION_CHANNEL"/>
    <property type="match status" value="1"/>
</dbReference>
<protein>
    <recommendedName>
        <fullName evidence="3">DNA-directed DNA polymerase</fullName>
        <ecNumber evidence="3">2.7.7.7</ecNumber>
    </recommendedName>
</protein>
<dbReference type="GO" id="GO:0003887">
    <property type="term" value="F:DNA-directed DNA polymerase activity"/>
    <property type="evidence" value="ECO:0007669"/>
    <property type="project" value="UniProtKB-KW"/>
</dbReference>
<dbReference type="Gene3D" id="1.20.58.390">
    <property type="entry name" value="Neurotransmitter-gated ion-channel transmembrane domain"/>
    <property type="match status" value="1"/>
</dbReference>
<dbReference type="InterPro" id="IPR006202">
    <property type="entry name" value="Neur_chan_lig-bd"/>
</dbReference>
<evidence type="ECO:0000256" key="6">
    <source>
        <dbReference type="ARBA" id="ARBA00022695"/>
    </source>
</evidence>
<evidence type="ECO:0000256" key="7">
    <source>
        <dbReference type="ARBA" id="ARBA00022705"/>
    </source>
</evidence>
<evidence type="ECO:0000256" key="8">
    <source>
        <dbReference type="ARBA" id="ARBA00022932"/>
    </source>
</evidence>
<evidence type="ECO:0000313" key="18">
    <source>
        <dbReference type="Proteomes" id="UP000887572"/>
    </source>
</evidence>
<keyword evidence="13" id="KW-0813">Transport</keyword>
<evidence type="ECO:0000256" key="4">
    <source>
        <dbReference type="ARBA" id="ARBA00022679"/>
    </source>
</evidence>
<keyword evidence="11 13" id="KW-0472">Membrane</keyword>
<keyword evidence="13" id="KW-0407">Ion channel</keyword>
<evidence type="ECO:0000256" key="1">
    <source>
        <dbReference type="ARBA" id="ARBA00004141"/>
    </source>
</evidence>
<feature type="transmembrane region" description="Helical" evidence="13">
    <location>
        <begin position="364"/>
        <end position="382"/>
    </location>
</feature>
<evidence type="ECO:0000256" key="3">
    <source>
        <dbReference type="ARBA" id="ARBA00012417"/>
    </source>
</evidence>
<dbReference type="FunFam" id="1.20.58.390:FF:000049">
    <property type="entry name" value="AcetylCholine Receptor"/>
    <property type="match status" value="1"/>
</dbReference>
<keyword evidence="13" id="KW-0406">Ion transport</keyword>
<dbReference type="GO" id="GO:0042575">
    <property type="term" value="C:DNA polymerase complex"/>
    <property type="evidence" value="ECO:0007669"/>
    <property type="project" value="UniProtKB-ARBA"/>
</dbReference>
<keyword evidence="6" id="KW-0548">Nucleotidyltransferase</keyword>
<keyword evidence="4" id="KW-0808">Transferase</keyword>
<dbReference type="InterPro" id="IPR004868">
    <property type="entry name" value="DNA-dir_DNA_pol_B_mt/vir"/>
</dbReference>
<feature type="transmembrane region" description="Helical" evidence="13">
    <location>
        <begin position="329"/>
        <end position="352"/>
    </location>
</feature>
<keyword evidence="7" id="KW-0235">DNA replication</keyword>
<keyword evidence="9 13" id="KW-1133">Transmembrane helix</keyword>
<dbReference type="InterPro" id="IPR036397">
    <property type="entry name" value="RNaseH_sf"/>
</dbReference>
<organism evidence="18 19">
    <name type="scientific">Globodera rostochiensis</name>
    <name type="common">Golden nematode worm</name>
    <name type="synonym">Heterodera rostochiensis</name>
    <dbReference type="NCBI Taxonomy" id="31243"/>
    <lineage>
        <taxon>Eukaryota</taxon>
        <taxon>Metazoa</taxon>
        <taxon>Ecdysozoa</taxon>
        <taxon>Nematoda</taxon>
        <taxon>Chromadorea</taxon>
        <taxon>Rhabditida</taxon>
        <taxon>Tylenchina</taxon>
        <taxon>Tylenchomorpha</taxon>
        <taxon>Tylenchoidea</taxon>
        <taxon>Heteroderidae</taxon>
        <taxon>Heteroderinae</taxon>
        <taxon>Globodera</taxon>
    </lineage>
</organism>
<evidence type="ECO:0000256" key="14">
    <source>
        <dbReference type="SAM" id="MobiDB-lite"/>
    </source>
</evidence>
<dbReference type="Pfam" id="PF02932">
    <property type="entry name" value="Neur_chan_memb"/>
    <property type="match status" value="1"/>
</dbReference>
<dbReference type="InterPro" id="IPR036734">
    <property type="entry name" value="Neur_chan_lig-bd_sf"/>
</dbReference>
<dbReference type="InterPro" id="IPR038050">
    <property type="entry name" value="Neuro_actylchol_rec"/>
</dbReference>
<evidence type="ECO:0000259" key="16">
    <source>
        <dbReference type="Pfam" id="PF02932"/>
    </source>
</evidence>
<feature type="chain" id="PRO_5038163641" description="DNA-directed DNA polymerase" evidence="13">
    <location>
        <begin position="21"/>
        <end position="1571"/>
    </location>
</feature>
<dbReference type="Pfam" id="PF02931">
    <property type="entry name" value="Neur_chan_LBD"/>
    <property type="match status" value="1"/>
</dbReference>
<feature type="domain" description="Neurotransmitter-gated ion-channel ligand-binding" evidence="15">
    <location>
        <begin position="95"/>
        <end position="328"/>
    </location>
</feature>
<dbReference type="SUPFAM" id="SSF90112">
    <property type="entry name" value="Neurotransmitter-gated ion-channel transmembrane pore"/>
    <property type="match status" value="1"/>
</dbReference>
<dbReference type="Gene3D" id="3.30.420.10">
    <property type="entry name" value="Ribonuclease H-like superfamily/Ribonuclease H"/>
    <property type="match status" value="1"/>
</dbReference>
<dbReference type="InterPro" id="IPR036719">
    <property type="entry name" value="Neuro-gated_channel_TM_sf"/>
</dbReference>
<comment type="similarity">
    <text evidence="2">Belongs to the DNA polymerase type-B family.</text>
</comment>
<dbReference type="SUPFAM" id="SSF63712">
    <property type="entry name" value="Nicotinic receptor ligand binding domain-like"/>
    <property type="match status" value="1"/>
</dbReference>
<feature type="domain" description="Neurotransmitter-gated ion-channel transmembrane" evidence="16">
    <location>
        <begin position="335"/>
        <end position="488"/>
    </location>
</feature>
<dbReference type="CDD" id="cd19051">
    <property type="entry name" value="LGIC_TM_cation"/>
    <property type="match status" value="1"/>
</dbReference>
<dbReference type="GO" id="GO:0005230">
    <property type="term" value="F:extracellular ligand-gated monoatomic ion channel activity"/>
    <property type="evidence" value="ECO:0007669"/>
    <property type="project" value="InterPro"/>
</dbReference>
<dbReference type="Pfam" id="PF03175">
    <property type="entry name" value="DNA_pol_B_2"/>
    <property type="match status" value="2"/>
</dbReference>
<dbReference type="InterPro" id="IPR012337">
    <property type="entry name" value="RNaseH-like_sf"/>
</dbReference>
<dbReference type="Gene3D" id="3.90.1600.10">
    <property type="entry name" value="Palm domain of DNA polymerase"/>
    <property type="match status" value="1"/>
</dbReference>
<dbReference type="WBParaSite" id="Gr19_v10_g1904.t1">
    <property type="protein sequence ID" value="Gr19_v10_g1904.t1"/>
    <property type="gene ID" value="Gr19_v10_g1904"/>
</dbReference>
<feature type="transmembrane region" description="Helical" evidence="13">
    <location>
        <begin position="565"/>
        <end position="585"/>
    </location>
</feature>
<keyword evidence="8" id="KW-0239">DNA-directed DNA polymerase</keyword>
<dbReference type="InterPro" id="IPR006201">
    <property type="entry name" value="Neur_channel"/>
</dbReference>
<feature type="transmembrane region" description="Helical" evidence="13">
    <location>
        <begin position="394"/>
        <end position="419"/>
    </location>
</feature>
<dbReference type="Proteomes" id="UP000887572">
    <property type="component" value="Unplaced"/>
</dbReference>
<feature type="domain" description="DNA-directed DNA polymerase family B mitochondria/virus" evidence="17">
    <location>
        <begin position="1322"/>
        <end position="1500"/>
    </location>
</feature>
<evidence type="ECO:0000256" key="9">
    <source>
        <dbReference type="ARBA" id="ARBA00022989"/>
    </source>
</evidence>
<dbReference type="GO" id="GO:0006260">
    <property type="term" value="P:DNA replication"/>
    <property type="evidence" value="ECO:0007669"/>
    <property type="project" value="UniProtKB-KW"/>
</dbReference>
<evidence type="ECO:0000259" key="15">
    <source>
        <dbReference type="Pfam" id="PF02931"/>
    </source>
</evidence>
<feature type="region of interest" description="Disordered" evidence="14">
    <location>
        <begin position="483"/>
        <end position="522"/>
    </location>
</feature>
<dbReference type="Gene3D" id="3.30.1770.10">
    <property type="entry name" value="TPR 1 domain of DNA polymerase"/>
    <property type="match status" value="1"/>
</dbReference>